<gene>
    <name evidence="2" type="ORF">C8N24_0785</name>
</gene>
<keyword evidence="1" id="KW-0732">Signal</keyword>
<dbReference type="EMBL" id="RBIL01000001">
    <property type="protein sequence ID" value="RKQ90969.1"/>
    <property type="molecule type" value="Genomic_DNA"/>
</dbReference>
<organism evidence="2 3">
    <name type="scientific">Solirubrobacter pauli</name>
    <dbReference type="NCBI Taxonomy" id="166793"/>
    <lineage>
        <taxon>Bacteria</taxon>
        <taxon>Bacillati</taxon>
        <taxon>Actinomycetota</taxon>
        <taxon>Thermoleophilia</taxon>
        <taxon>Solirubrobacterales</taxon>
        <taxon>Solirubrobacteraceae</taxon>
        <taxon>Solirubrobacter</taxon>
    </lineage>
</organism>
<comment type="caution">
    <text evidence="2">The sequence shown here is derived from an EMBL/GenBank/DDBJ whole genome shotgun (WGS) entry which is preliminary data.</text>
</comment>
<dbReference type="AlphaFoldDB" id="A0A660L8X6"/>
<protein>
    <submittedName>
        <fullName evidence="2">Uncharacterized protein</fullName>
    </submittedName>
</protein>
<accession>A0A660L8X6</accession>
<feature type="signal peptide" evidence="1">
    <location>
        <begin position="1"/>
        <end position="33"/>
    </location>
</feature>
<keyword evidence="3" id="KW-1185">Reference proteome</keyword>
<name>A0A660L8X6_9ACTN</name>
<dbReference type="SUPFAM" id="SSF63829">
    <property type="entry name" value="Calcium-dependent phosphotriesterase"/>
    <property type="match status" value="1"/>
</dbReference>
<evidence type="ECO:0000313" key="3">
    <source>
        <dbReference type="Proteomes" id="UP000278962"/>
    </source>
</evidence>
<dbReference type="Proteomes" id="UP000278962">
    <property type="component" value="Unassembled WGS sequence"/>
</dbReference>
<evidence type="ECO:0000313" key="2">
    <source>
        <dbReference type="EMBL" id="RKQ90969.1"/>
    </source>
</evidence>
<reference evidence="2 3" key="1">
    <citation type="submission" date="2018-10" db="EMBL/GenBank/DDBJ databases">
        <title>Genomic Encyclopedia of Archaeal and Bacterial Type Strains, Phase II (KMG-II): from individual species to whole genera.</title>
        <authorList>
            <person name="Goeker M."/>
        </authorList>
    </citation>
    <scope>NUCLEOTIDE SEQUENCE [LARGE SCALE GENOMIC DNA]</scope>
    <source>
        <strain evidence="2 3">DSM 14954</strain>
    </source>
</reference>
<sequence>MRGAVSLDWRAMRSLLSALAALVLLLAPQVASAKSGGRVDTLAHRDALIHGIAGDEDYVFVTEPGIGVATDGPRVVALDRDSGRQKAVIPAPPGGFKLPFTLRAPGDGRLVVLDAGGFPPQGPPIVYDYAYRTDRKGKLHAKLTRTVDFAGNPLGFAEDVEVLPNGEYVVSESVFGGLWLIGRDGKVRPGLVPAAPDQPLPGLAGCPFLGSNHTVGGLPFAAPGNFAPGAGSLAVHGDELYLSSTCVGGVQKLKLATLRDGSRPAAERAAEIVTVAPRRNDLESLKGITFDPYDAKDPWIYAGDPFRRQLIRIHSRTGKREVLSKDAKRFDFTVSTAFLPPERRHGRSTLVTASDQEYRWSVLNIALTADQFRPPFVIAEYHKR</sequence>
<feature type="chain" id="PRO_5024990751" evidence="1">
    <location>
        <begin position="34"/>
        <end position="384"/>
    </location>
</feature>
<evidence type="ECO:0000256" key="1">
    <source>
        <dbReference type="SAM" id="SignalP"/>
    </source>
</evidence>
<proteinExistence type="predicted"/>